<feature type="non-terminal residue" evidence="1">
    <location>
        <position position="258"/>
    </location>
</feature>
<evidence type="ECO:0000313" key="2">
    <source>
        <dbReference type="Proteomes" id="UP000789525"/>
    </source>
</evidence>
<proteinExistence type="predicted"/>
<gene>
    <name evidence="1" type="ORF">ACOLOM_LOCUS7805</name>
</gene>
<keyword evidence="2" id="KW-1185">Reference proteome</keyword>
<dbReference type="Proteomes" id="UP000789525">
    <property type="component" value="Unassembled WGS sequence"/>
</dbReference>
<name>A0ACA9N733_9GLOM</name>
<accession>A0ACA9N733</accession>
<reference evidence="1" key="1">
    <citation type="submission" date="2021-06" db="EMBL/GenBank/DDBJ databases">
        <authorList>
            <person name="Kallberg Y."/>
            <person name="Tangrot J."/>
            <person name="Rosling A."/>
        </authorList>
    </citation>
    <scope>NUCLEOTIDE SEQUENCE</scope>
    <source>
        <strain evidence="1">CL356</strain>
    </source>
</reference>
<protein>
    <submittedName>
        <fullName evidence="1">13334_t:CDS:1</fullName>
    </submittedName>
</protein>
<evidence type="ECO:0000313" key="1">
    <source>
        <dbReference type="EMBL" id="CAG8636451.1"/>
    </source>
</evidence>
<comment type="caution">
    <text evidence="1">The sequence shown here is derived from an EMBL/GenBank/DDBJ whole genome shotgun (WGS) entry which is preliminary data.</text>
</comment>
<organism evidence="1 2">
    <name type="scientific">Acaulospora colombiana</name>
    <dbReference type="NCBI Taxonomy" id="27376"/>
    <lineage>
        <taxon>Eukaryota</taxon>
        <taxon>Fungi</taxon>
        <taxon>Fungi incertae sedis</taxon>
        <taxon>Mucoromycota</taxon>
        <taxon>Glomeromycotina</taxon>
        <taxon>Glomeromycetes</taxon>
        <taxon>Diversisporales</taxon>
        <taxon>Acaulosporaceae</taxon>
        <taxon>Acaulospora</taxon>
    </lineage>
</organism>
<dbReference type="EMBL" id="CAJVPT010018727">
    <property type="protein sequence ID" value="CAG8636451.1"/>
    <property type="molecule type" value="Genomic_DNA"/>
</dbReference>
<sequence>MDDEVSTLNEYEKQRLENIRRNEEILRQLNIPETVASLKPLPKQKKPRPKPPKKEPMMPTRKSLRIRGLKPEDTGTKRKIKEESPALEKRARIEGDLDLNAVCSANMSLNDTNHFIGILSGLTKSKLDNEDINDGATEGVEGLRSVRRACRLLVMGQQWPSVKVTPERIYCAAVHPARDKILVAAGDKVGSLGFWDVRDKVELEDGNYRPRTYMFKAHTRSILTAKYSPIDYNQLFTCSYDGSIRYLDLNKAKILEAY</sequence>